<dbReference type="GO" id="GO:0005881">
    <property type="term" value="C:cytoplasmic microtubule"/>
    <property type="evidence" value="ECO:0007669"/>
    <property type="project" value="TreeGrafter"/>
</dbReference>
<dbReference type="GO" id="GO:0000278">
    <property type="term" value="P:mitotic cell cycle"/>
    <property type="evidence" value="ECO:0007669"/>
    <property type="project" value="UniProtKB-ARBA"/>
</dbReference>
<feature type="domain" description="TOG" evidence="2">
    <location>
        <begin position="145"/>
        <end position="371"/>
    </location>
</feature>
<name>A0A2G9GDF1_9LAMI</name>
<dbReference type="EMBL" id="NKXS01005559">
    <property type="protein sequence ID" value="PIN03311.1"/>
    <property type="molecule type" value="Genomic_DNA"/>
</dbReference>
<dbReference type="InterPro" id="IPR011989">
    <property type="entry name" value="ARM-like"/>
</dbReference>
<sequence>MNFLQSKKERRGKSSYDPSDVVGTSSEEGYIGSSKKSQLFGRYSSGSLDSDGGRKWSSLQDTSFITGSIGNLKSDNTRENLHHHEVETNSNPDVPTSNYKSLKHASNTSSDNIGSWAIDSHSNVEVSSSPRLGINGPIVSDHLQKSADKVDNESPSELTMNYPKLPALKVNSAAETGPSIPQILHLYFNQILTAVLEVLDDSDSSVRELALTLIVEMLKNQKEAMEDSVEIIIEKLLHVTKDSVAKVSNDSEHCLTIVLSQYDPFRCLSVIVPLLVTEDERTLVTCINCLTKLVGRLTQEELMAQLPSFLPALFDAFGNQSADVRKTVVFCLVDIYIMLGKAFLPYLEGLNSTQLRLVTIYANRISQARNGAPIDATQ</sequence>
<dbReference type="SUPFAM" id="SSF48371">
    <property type="entry name" value="ARM repeat"/>
    <property type="match status" value="1"/>
</dbReference>
<dbReference type="Proteomes" id="UP000231279">
    <property type="component" value="Unassembled WGS sequence"/>
</dbReference>
<dbReference type="Gene3D" id="1.25.10.10">
    <property type="entry name" value="Leucine-rich Repeat Variant"/>
    <property type="match status" value="1"/>
</dbReference>
<feature type="region of interest" description="Disordered" evidence="1">
    <location>
        <begin position="1"/>
        <end position="54"/>
    </location>
</feature>
<reference evidence="4" key="1">
    <citation type="journal article" date="2018" name="Gigascience">
        <title>Genome assembly of the Pink Ipe (Handroanthus impetiginosus, Bignoniaceae), a highly valued, ecologically keystone Neotropical timber forest tree.</title>
        <authorList>
            <person name="Silva-Junior O.B."/>
            <person name="Grattapaglia D."/>
            <person name="Novaes E."/>
            <person name="Collevatti R.G."/>
        </authorList>
    </citation>
    <scope>NUCLEOTIDE SEQUENCE [LARGE SCALE GENOMIC DNA]</scope>
    <source>
        <strain evidence="4">cv. UFG-1</strain>
    </source>
</reference>
<evidence type="ECO:0000313" key="4">
    <source>
        <dbReference type="Proteomes" id="UP000231279"/>
    </source>
</evidence>
<dbReference type="PANTHER" id="PTHR21567">
    <property type="entry name" value="CLASP"/>
    <property type="match status" value="1"/>
</dbReference>
<accession>A0A2G9GDF1</accession>
<dbReference type="PANTHER" id="PTHR21567:SF9">
    <property type="entry name" value="CLIP-ASSOCIATING PROTEIN"/>
    <property type="match status" value="1"/>
</dbReference>
<dbReference type="OrthoDB" id="46159at2759"/>
<dbReference type="GO" id="GO:0000226">
    <property type="term" value="P:microtubule cytoskeleton organization"/>
    <property type="evidence" value="ECO:0007669"/>
    <property type="project" value="TreeGrafter"/>
</dbReference>
<dbReference type="InterPro" id="IPR034085">
    <property type="entry name" value="TOG"/>
</dbReference>
<dbReference type="InterPro" id="IPR016024">
    <property type="entry name" value="ARM-type_fold"/>
</dbReference>
<dbReference type="STRING" id="429701.A0A2G9GDF1"/>
<dbReference type="SMART" id="SM01349">
    <property type="entry name" value="TOG"/>
    <property type="match status" value="1"/>
</dbReference>
<comment type="caution">
    <text evidence="3">The sequence shown here is derived from an EMBL/GenBank/DDBJ whole genome shotgun (WGS) entry which is preliminary data.</text>
</comment>
<evidence type="ECO:0000256" key="1">
    <source>
        <dbReference type="SAM" id="MobiDB-lite"/>
    </source>
</evidence>
<gene>
    <name evidence="3" type="ORF">CDL12_24169</name>
</gene>
<keyword evidence="4" id="KW-1185">Reference proteome</keyword>
<proteinExistence type="predicted"/>
<evidence type="ECO:0000313" key="3">
    <source>
        <dbReference type="EMBL" id="PIN03311.1"/>
    </source>
</evidence>
<organism evidence="3 4">
    <name type="scientific">Handroanthus impetiginosus</name>
    <dbReference type="NCBI Taxonomy" id="429701"/>
    <lineage>
        <taxon>Eukaryota</taxon>
        <taxon>Viridiplantae</taxon>
        <taxon>Streptophyta</taxon>
        <taxon>Embryophyta</taxon>
        <taxon>Tracheophyta</taxon>
        <taxon>Spermatophyta</taxon>
        <taxon>Magnoliopsida</taxon>
        <taxon>eudicotyledons</taxon>
        <taxon>Gunneridae</taxon>
        <taxon>Pentapetalae</taxon>
        <taxon>asterids</taxon>
        <taxon>lamiids</taxon>
        <taxon>Lamiales</taxon>
        <taxon>Bignoniaceae</taxon>
        <taxon>Crescentiina</taxon>
        <taxon>Tabebuia alliance</taxon>
        <taxon>Handroanthus</taxon>
    </lineage>
</organism>
<evidence type="ECO:0000259" key="2">
    <source>
        <dbReference type="SMART" id="SM01349"/>
    </source>
</evidence>
<dbReference type="GO" id="GO:0008017">
    <property type="term" value="F:microtubule binding"/>
    <property type="evidence" value="ECO:0007669"/>
    <property type="project" value="TreeGrafter"/>
</dbReference>
<feature type="compositionally biased region" description="Polar residues" evidence="1">
    <location>
        <begin position="88"/>
        <end position="106"/>
    </location>
</feature>
<dbReference type="AlphaFoldDB" id="A0A2G9GDF1"/>
<feature type="region of interest" description="Disordered" evidence="1">
    <location>
        <begin position="84"/>
        <end position="106"/>
    </location>
</feature>
<protein>
    <recommendedName>
        <fullName evidence="2">TOG domain-containing protein</fullName>
    </recommendedName>
</protein>
<dbReference type="GO" id="GO:0005819">
    <property type="term" value="C:spindle"/>
    <property type="evidence" value="ECO:0007669"/>
    <property type="project" value="UniProtKB-ARBA"/>
</dbReference>